<dbReference type="VEuPathDB" id="FungiDB:F9C07_11691"/>
<feature type="compositionally biased region" description="Low complexity" evidence="1">
    <location>
        <begin position="20"/>
        <end position="34"/>
    </location>
</feature>
<reference evidence="3" key="1">
    <citation type="journal article" date="2021" name="G3 (Bethesda)">
        <title>Chromosome assembled and annotated genome sequence of Aspergillus flavus NRRL 3357.</title>
        <authorList>
            <person name="Skerker J.M."/>
            <person name="Pianalto K.M."/>
            <person name="Mondo S.J."/>
            <person name="Yang K."/>
            <person name="Arkin A.P."/>
            <person name="Keller N.P."/>
            <person name="Grigoriev I.V."/>
            <person name="Louise Glass N.L."/>
        </authorList>
    </citation>
    <scope>NUCLEOTIDE SEQUENCE [LARGE SCALE GENOMIC DNA]</scope>
    <source>
        <strain evidence="3">ATCC 200026 / FGSC A1120 / IAM 13836 / NRRL 3357 / JCM 12722 / SRRC 167</strain>
    </source>
</reference>
<gene>
    <name evidence="2" type="ORF">F9C07_11691</name>
</gene>
<name>A0A7U2N308_ASPFN</name>
<evidence type="ECO:0000313" key="2">
    <source>
        <dbReference type="EMBL" id="QRD94594.1"/>
    </source>
</evidence>
<dbReference type="AlphaFoldDB" id="A0A7U2N308"/>
<proteinExistence type="predicted"/>
<accession>A0A7U2N308</accession>
<keyword evidence="3" id="KW-1185">Reference proteome</keyword>
<protein>
    <submittedName>
        <fullName evidence="2">Uncharacterized protein</fullName>
    </submittedName>
</protein>
<evidence type="ECO:0000256" key="1">
    <source>
        <dbReference type="SAM" id="MobiDB-lite"/>
    </source>
</evidence>
<dbReference type="EMBL" id="CP044623">
    <property type="protein sequence ID" value="QRD94594.1"/>
    <property type="molecule type" value="Genomic_DNA"/>
</dbReference>
<sequence>MLNHSIAFTLLSRENSLAKTGPTPTQTPNQATTDQQEDLPASASFSSISNGAVVKTFTYPSDI</sequence>
<evidence type="ECO:0000313" key="3">
    <source>
        <dbReference type="Proteomes" id="UP000596276"/>
    </source>
</evidence>
<organism evidence="2 3">
    <name type="scientific">Aspergillus flavus (strain ATCC 200026 / FGSC A1120 / IAM 13836 / NRRL 3357 / JCM 12722 / SRRC 167)</name>
    <dbReference type="NCBI Taxonomy" id="332952"/>
    <lineage>
        <taxon>Eukaryota</taxon>
        <taxon>Fungi</taxon>
        <taxon>Dikarya</taxon>
        <taxon>Ascomycota</taxon>
        <taxon>Pezizomycotina</taxon>
        <taxon>Eurotiomycetes</taxon>
        <taxon>Eurotiomycetidae</taxon>
        <taxon>Eurotiales</taxon>
        <taxon>Aspergillaceae</taxon>
        <taxon>Aspergillus</taxon>
        <taxon>Aspergillus subgen. Circumdati</taxon>
    </lineage>
</organism>
<dbReference type="Proteomes" id="UP000596276">
    <property type="component" value="Chromosome 6"/>
</dbReference>
<feature type="region of interest" description="Disordered" evidence="1">
    <location>
        <begin position="13"/>
        <end position="44"/>
    </location>
</feature>